<dbReference type="GO" id="GO:0003723">
    <property type="term" value="F:RNA binding"/>
    <property type="evidence" value="ECO:0007669"/>
    <property type="project" value="UniProtKB-UniRule"/>
</dbReference>
<dbReference type="PROSITE" id="PS50102">
    <property type="entry name" value="RRM"/>
    <property type="match status" value="3"/>
</dbReference>
<evidence type="ECO:0000313" key="8">
    <source>
        <dbReference type="Proteomes" id="UP000245591"/>
    </source>
</evidence>
<evidence type="ECO:0000256" key="5">
    <source>
        <dbReference type="SAM" id="MobiDB-lite"/>
    </source>
</evidence>
<feature type="domain" description="RRM" evidence="6">
    <location>
        <begin position="173"/>
        <end position="250"/>
    </location>
</feature>
<dbReference type="CDD" id="cd00590">
    <property type="entry name" value="RRM_SF"/>
    <property type="match status" value="1"/>
</dbReference>
<feature type="region of interest" description="Disordered" evidence="5">
    <location>
        <begin position="56"/>
        <end position="166"/>
    </location>
</feature>
<evidence type="ECO:0000313" key="7">
    <source>
        <dbReference type="EMBL" id="PWA00611.1"/>
    </source>
</evidence>
<evidence type="ECO:0000256" key="2">
    <source>
        <dbReference type="ARBA" id="ARBA00022737"/>
    </source>
</evidence>
<dbReference type="Pfam" id="PF15519">
    <property type="entry name" value="RBM39linker"/>
    <property type="match status" value="1"/>
</dbReference>
<keyword evidence="8" id="KW-1185">Reference proteome</keyword>
<gene>
    <name evidence="7" type="ORF">BB558_003331</name>
</gene>
<dbReference type="AlphaFoldDB" id="A0A2U1J6B6"/>
<dbReference type="NCBIfam" id="TIGR01622">
    <property type="entry name" value="SF-CC1"/>
    <property type="match status" value="1"/>
</dbReference>
<feature type="compositionally biased region" description="Basic residues" evidence="5">
    <location>
        <begin position="139"/>
        <end position="156"/>
    </location>
</feature>
<organism evidence="7 8">
    <name type="scientific">Smittium angustum</name>
    <dbReference type="NCBI Taxonomy" id="133377"/>
    <lineage>
        <taxon>Eukaryota</taxon>
        <taxon>Fungi</taxon>
        <taxon>Fungi incertae sedis</taxon>
        <taxon>Zoopagomycota</taxon>
        <taxon>Kickxellomycotina</taxon>
        <taxon>Harpellomycetes</taxon>
        <taxon>Harpellales</taxon>
        <taxon>Legeriomycetaceae</taxon>
        <taxon>Smittium</taxon>
    </lineage>
</organism>
<dbReference type="InterPro" id="IPR000504">
    <property type="entry name" value="RRM_dom"/>
</dbReference>
<dbReference type="InterPro" id="IPR012677">
    <property type="entry name" value="Nucleotide-bd_a/b_plait_sf"/>
</dbReference>
<evidence type="ECO:0000259" key="6">
    <source>
        <dbReference type="PROSITE" id="PS50102"/>
    </source>
</evidence>
<keyword evidence="3 4" id="KW-0694">RNA-binding</keyword>
<feature type="domain" description="RRM" evidence="6">
    <location>
        <begin position="275"/>
        <end position="352"/>
    </location>
</feature>
<dbReference type="SMART" id="SM00360">
    <property type="entry name" value="RRM"/>
    <property type="match status" value="3"/>
</dbReference>
<dbReference type="InterPro" id="IPR003954">
    <property type="entry name" value="RRM_euk-type"/>
</dbReference>
<dbReference type="Proteomes" id="UP000245591">
    <property type="component" value="Unassembled WGS sequence"/>
</dbReference>
<dbReference type="InterPro" id="IPR006509">
    <property type="entry name" value="RBM39_SF"/>
</dbReference>
<dbReference type="InterPro" id="IPR029123">
    <property type="entry name" value="RBM39_linker"/>
</dbReference>
<dbReference type="Pfam" id="PF00076">
    <property type="entry name" value="RRM_1"/>
    <property type="match status" value="3"/>
</dbReference>
<feature type="region of interest" description="Disordered" evidence="5">
    <location>
        <begin position="373"/>
        <end position="408"/>
    </location>
</feature>
<dbReference type="EMBL" id="MBFU01000324">
    <property type="protein sequence ID" value="PWA00611.1"/>
    <property type="molecule type" value="Genomic_DNA"/>
</dbReference>
<dbReference type="GO" id="GO:0006397">
    <property type="term" value="P:mRNA processing"/>
    <property type="evidence" value="ECO:0007669"/>
    <property type="project" value="InterPro"/>
</dbReference>
<protein>
    <recommendedName>
        <fullName evidence="6">RRM domain-containing protein</fullName>
    </recommendedName>
</protein>
<feature type="compositionally biased region" description="Polar residues" evidence="5">
    <location>
        <begin position="57"/>
        <end position="74"/>
    </location>
</feature>
<dbReference type="CDD" id="cd12285">
    <property type="entry name" value="RRM3_RBM39_like"/>
    <property type="match status" value="1"/>
</dbReference>
<dbReference type="Gene3D" id="3.30.70.330">
    <property type="match status" value="3"/>
</dbReference>
<keyword evidence="1" id="KW-0597">Phosphoprotein</keyword>
<dbReference type="PANTHER" id="PTHR48036">
    <property type="entry name" value="SPLICING FACTOR (PAD-1), PUTATIVE (AFU_ORTHOLOGUE AFUA_1G15810)-RELATED"/>
    <property type="match status" value="1"/>
</dbReference>
<feature type="compositionally biased region" description="Basic residues" evidence="5">
    <location>
        <begin position="119"/>
        <end position="129"/>
    </location>
</feature>
<feature type="compositionally biased region" description="Basic and acidic residues" evidence="5">
    <location>
        <begin position="157"/>
        <end position="166"/>
    </location>
</feature>
<sequence>MSEEFDIEALLDAPYKNQNTTFVNQSSQIITPQNGNVLVNNTELNNFDSINDEKAQPSVTTQDLSNQNSNNVDITKQEVRNLSVENSRSHEKSERSRDPHREISRERRYSKSKKDQRSRSRSRDRRRYSDRKSRSRSKDRYRKRERSRDRNRKNKSKSRERSPVLSKFERDQRTVFVMQLSRSLTQRELVDFFSKAGKVRSAKIITDRITRKPKGIGYVEFREIESAINAVALSGQQLRGIPIIVQFSEAEKNQQAQTKVYTSSEVQNPSILKNRRVYVSRIPTVLEESDLEQVFEVFGSIEKCVFVPSESENKNHRAYIQYFDTKDADLAVEKMDGDNLLGSKIRVRLFNKYDTFPEKPLIKNVVNNNISQRSQTQSYSSKPIQGTQAAPDYQNSLSQSSTSPQINRLDSLRQAGYDVPESFSRREMILKNQILQNTEQIVSDSILLGNMFDPENETEPNWAAELQEEIGEEVLKYGSIKHIRLIPESKGEVYIKFDSVESAKEALSELNGRWFDGKQVSAKFISPVDYESKFPGF</sequence>
<evidence type="ECO:0000256" key="3">
    <source>
        <dbReference type="ARBA" id="ARBA00022884"/>
    </source>
</evidence>
<dbReference type="SUPFAM" id="SSF54928">
    <property type="entry name" value="RNA-binding domain, RBD"/>
    <property type="match status" value="3"/>
</dbReference>
<dbReference type="SMART" id="SM00361">
    <property type="entry name" value="RRM_1"/>
    <property type="match status" value="2"/>
</dbReference>
<evidence type="ECO:0000256" key="1">
    <source>
        <dbReference type="ARBA" id="ARBA00022553"/>
    </source>
</evidence>
<accession>A0A2U1J6B6</accession>
<dbReference type="GO" id="GO:0005634">
    <property type="term" value="C:nucleus"/>
    <property type="evidence" value="ECO:0007669"/>
    <property type="project" value="InterPro"/>
</dbReference>
<dbReference type="InterPro" id="IPR035979">
    <property type="entry name" value="RBD_domain_sf"/>
</dbReference>
<feature type="domain" description="RRM" evidence="6">
    <location>
        <begin position="444"/>
        <end position="527"/>
    </location>
</feature>
<reference evidence="7 8" key="1">
    <citation type="journal article" date="2018" name="MBio">
        <title>Comparative Genomics Reveals the Core Gene Toolbox for the Fungus-Insect Symbiosis.</title>
        <authorList>
            <person name="Wang Y."/>
            <person name="Stata M."/>
            <person name="Wang W."/>
            <person name="Stajich J.E."/>
            <person name="White M.M."/>
            <person name="Moncalvo J.M."/>
        </authorList>
    </citation>
    <scope>NUCLEOTIDE SEQUENCE [LARGE SCALE GENOMIC DNA]</scope>
    <source>
        <strain evidence="7 8">AUS-126-30</strain>
    </source>
</reference>
<comment type="caution">
    <text evidence="7">The sequence shown here is derived from an EMBL/GenBank/DDBJ whole genome shotgun (WGS) entry which is preliminary data.</text>
</comment>
<keyword evidence="2" id="KW-0677">Repeat</keyword>
<feature type="compositionally biased region" description="Basic and acidic residues" evidence="5">
    <location>
        <begin position="87"/>
        <end position="118"/>
    </location>
</feature>
<name>A0A2U1J6B6_SMIAN</name>
<dbReference type="CDD" id="cd12283">
    <property type="entry name" value="RRM1_RBM39_like"/>
    <property type="match status" value="1"/>
</dbReference>
<proteinExistence type="predicted"/>
<evidence type="ECO:0000256" key="4">
    <source>
        <dbReference type="PROSITE-ProRule" id="PRU00176"/>
    </source>
</evidence>